<sequence>MSTNGSKYKTKLSAEHREKIANSRILNNLIDFVEGKREMTKTQVEAANILLKKVLPDLAHAQIESTVQGSMSLNVFTGVPRAAEQLEYQPMHDITNRIIKDTTDDEIDRLLEE</sequence>
<evidence type="ECO:0000313" key="1">
    <source>
        <dbReference type="EMBL" id="MBS3650019.1"/>
    </source>
</evidence>
<gene>
    <name evidence="1" type="ORF">KEU06_15505</name>
</gene>
<keyword evidence="2" id="KW-1185">Reference proteome</keyword>
<name>A0A942DXL3_9HYPH</name>
<comment type="caution">
    <text evidence="1">The sequence shown here is derived from an EMBL/GenBank/DDBJ whole genome shotgun (WGS) entry which is preliminary data.</text>
</comment>
<reference evidence="1" key="1">
    <citation type="submission" date="2021-04" db="EMBL/GenBank/DDBJ databases">
        <title>Pseudaminobacter soli sp. nov., isolated from paddy soil contaminated by heavy metals.</title>
        <authorList>
            <person name="Zhang K."/>
        </authorList>
    </citation>
    <scope>NUCLEOTIDE SEQUENCE</scope>
    <source>
        <strain evidence="1">19-2017</strain>
    </source>
</reference>
<accession>A0A942DXL3</accession>
<organism evidence="1 2">
    <name type="scientific">Pseudaminobacter soli</name>
    <name type="common">ex Zhang et al. 2022</name>
    <dbReference type="NCBI Taxonomy" id="2831468"/>
    <lineage>
        <taxon>Bacteria</taxon>
        <taxon>Pseudomonadati</taxon>
        <taxon>Pseudomonadota</taxon>
        <taxon>Alphaproteobacteria</taxon>
        <taxon>Hyphomicrobiales</taxon>
        <taxon>Phyllobacteriaceae</taxon>
        <taxon>Pseudaminobacter</taxon>
    </lineage>
</organism>
<proteinExistence type="predicted"/>
<protein>
    <submittedName>
        <fullName evidence="1">Uncharacterized protein</fullName>
    </submittedName>
</protein>
<dbReference type="RefSeq" id="WP_188255587.1">
    <property type="nucleotide sequence ID" value="NZ_JABVCF010000008.1"/>
</dbReference>
<evidence type="ECO:0000313" key="2">
    <source>
        <dbReference type="Proteomes" id="UP000680348"/>
    </source>
</evidence>
<dbReference type="AlphaFoldDB" id="A0A942DXL3"/>
<dbReference type="Proteomes" id="UP000680348">
    <property type="component" value="Unassembled WGS sequence"/>
</dbReference>
<dbReference type="EMBL" id="JAGWCR010000008">
    <property type="protein sequence ID" value="MBS3650019.1"/>
    <property type="molecule type" value="Genomic_DNA"/>
</dbReference>